<feature type="transmembrane region" description="Helical" evidence="7">
    <location>
        <begin position="426"/>
        <end position="447"/>
    </location>
</feature>
<proteinExistence type="inferred from homology"/>
<feature type="transmembrane region" description="Helical" evidence="7">
    <location>
        <begin position="293"/>
        <end position="314"/>
    </location>
</feature>
<dbReference type="EMBL" id="VIVR01000001">
    <property type="protein sequence ID" value="TWE20784.1"/>
    <property type="molecule type" value="Genomic_DNA"/>
</dbReference>
<keyword evidence="6 7" id="KW-0472">Membrane</keyword>
<keyword evidence="5 7" id="KW-1133">Transmembrane helix</keyword>
<evidence type="ECO:0000256" key="4">
    <source>
        <dbReference type="ARBA" id="ARBA00022692"/>
    </source>
</evidence>
<feature type="transmembrane region" description="Helical" evidence="7">
    <location>
        <begin position="128"/>
        <end position="145"/>
    </location>
</feature>
<organism evidence="8 9">
    <name type="scientific">Kitasatospora atroaurantiaca</name>
    <dbReference type="NCBI Taxonomy" id="285545"/>
    <lineage>
        <taxon>Bacteria</taxon>
        <taxon>Bacillati</taxon>
        <taxon>Actinomycetota</taxon>
        <taxon>Actinomycetes</taxon>
        <taxon>Kitasatosporales</taxon>
        <taxon>Streptomycetaceae</taxon>
        <taxon>Kitasatospora</taxon>
    </lineage>
</organism>
<dbReference type="PANTHER" id="PTHR30250">
    <property type="entry name" value="PST FAMILY PREDICTED COLANIC ACID TRANSPORTER"/>
    <property type="match status" value="1"/>
</dbReference>
<dbReference type="PANTHER" id="PTHR30250:SF10">
    <property type="entry name" value="LIPOPOLYSACCHARIDE BIOSYNTHESIS PROTEIN WZXC"/>
    <property type="match status" value="1"/>
</dbReference>
<feature type="transmembrane region" description="Helical" evidence="7">
    <location>
        <begin position="54"/>
        <end position="77"/>
    </location>
</feature>
<dbReference type="Proteomes" id="UP000318416">
    <property type="component" value="Unassembled WGS sequence"/>
</dbReference>
<accession>A0A561EYT7</accession>
<comment type="similarity">
    <text evidence="2">Belongs to the polysaccharide synthase family.</text>
</comment>
<feature type="transmembrane region" description="Helical" evidence="7">
    <location>
        <begin position="183"/>
        <end position="202"/>
    </location>
</feature>
<keyword evidence="3" id="KW-1003">Cell membrane</keyword>
<comment type="subcellular location">
    <subcellularLocation>
        <location evidence="1">Cell membrane</location>
        <topology evidence="1">Multi-pass membrane protein</topology>
    </subcellularLocation>
</comment>
<dbReference type="OrthoDB" id="4156843at2"/>
<keyword evidence="9" id="KW-1185">Reference proteome</keyword>
<dbReference type="InterPro" id="IPR050833">
    <property type="entry name" value="Poly_Biosynth_Transport"/>
</dbReference>
<dbReference type="GO" id="GO:0005886">
    <property type="term" value="C:plasma membrane"/>
    <property type="evidence" value="ECO:0007669"/>
    <property type="project" value="UniProtKB-SubCell"/>
</dbReference>
<comment type="caution">
    <text evidence="8">The sequence shown here is derived from an EMBL/GenBank/DDBJ whole genome shotgun (WGS) entry which is preliminary data.</text>
</comment>
<feature type="transmembrane region" description="Helical" evidence="7">
    <location>
        <begin position="364"/>
        <end position="383"/>
    </location>
</feature>
<evidence type="ECO:0000256" key="7">
    <source>
        <dbReference type="SAM" id="Phobius"/>
    </source>
</evidence>
<reference evidence="8 9" key="1">
    <citation type="submission" date="2019-06" db="EMBL/GenBank/DDBJ databases">
        <title>Sequencing the genomes of 1000 actinobacteria strains.</title>
        <authorList>
            <person name="Klenk H.-P."/>
        </authorList>
    </citation>
    <scope>NUCLEOTIDE SEQUENCE [LARGE SCALE GENOMIC DNA]</scope>
    <source>
        <strain evidence="8 9">DSM 41649</strain>
    </source>
</reference>
<sequence>MGESLSVGTASPEARTSFRALLWNYSAAVAGVLLQLCYTAYTARVVSPRHFGDYAAASASLAALGNIADAGLFTYLLRAEHLTRQTVRTAYRVAAVSGALCFATTQAVASLCANVWGLPEIEPTVRLFGLLFLTEPLLYASTAALRRMDLARFASFTETGALLVGMAVGSALLAAGWSPYGLVAARIVTTVVTLGIAGLRLARCPLPVGPRVPARSMVGVSGAFAGYRVIQILATNVPMYAVTRVLGPTATGQYSRASLVVGLPMGTLCHRLRCSVMPSLARINGEGRTLGNALPDLLSAASAIAFVSFGVLAAVGPAALRLLLGPGWGTAGELMTVFAAGAPLVLLCQVGYTVDEVRKAMGALLQTQLLVVAITAGVVALGVAAGRSLALVAAAYSAASAVGHLAQLVRWHRARLCHLPSLVRPYLIHAAVGGALYVSGSLAARWGDGPLSQIMHGLLGMAPVALVCVAARRRLPFYSTAVARGLVTQ</sequence>
<dbReference type="Pfam" id="PF13440">
    <property type="entry name" value="Polysacc_synt_3"/>
    <property type="match status" value="1"/>
</dbReference>
<evidence type="ECO:0000313" key="9">
    <source>
        <dbReference type="Proteomes" id="UP000318416"/>
    </source>
</evidence>
<evidence type="ECO:0000256" key="2">
    <source>
        <dbReference type="ARBA" id="ARBA00007430"/>
    </source>
</evidence>
<evidence type="ECO:0000256" key="5">
    <source>
        <dbReference type="ARBA" id="ARBA00022989"/>
    </source>
</evidence>
<evidence type="ECO:0000256" key="3">
    <source>
        <dbReference type="ARBA" id="ARBA00022475"/>
    </source>
</evidence>
<evidence type="ECO:0000313" key="8">
    <source>
        <dbReference type="EMBL" id="TWE20784.1"/>
    </source>
</evidence>
<dbReference type="AlphaFoldDB" id="A0A561EYT7"/>
<feature type="transmembrane region" description="Helical" evidence="7">
    <location>
        <begin position="389"/>
        <end position="406"/>
    </location>
</feature>
<feature type="transmembrane region" description="Helical" evidence="7">
    <location>
        <begin position="89"/>
        <end position="116"/>
    </location>
</feature>
<feature type="transmembrane region" description="Helical" evidence="7">
    <location>
        <begin position="453"/>
        <end position="471"/>
    </location>
</feature>
<name>A0A561EYT7_9ACTN</name>
<gene>
    <name evidence="8" type="ORF">FB465_5942</name>
</gene>
<evidence type="ECO:0000256" key="1">
    <source>
        <dbReference type="ARBA" id="ARBA00004651"/>
    </source>
</evidence>
<keyword evidence="4 7" id="KW-0812">Transmembrane</keyword>
<evidence type="ECO:0000256" key="6">
    <source>
        <dbReference type="ARBA" id="ARBA00023136"/>
    </source>
</evidence>
<feature type="transmembrane region" description="Helical" evidence="7">
    <location>
        <begin position="21"/>
        <end position="42"/>
    </location>
</feature>
<protein>
    <submittedName>
        <fullName evidence="8">O-antigen/teichoic acid export membrane protein</fullName>
    </submittedName>
</protein>
<feature type="transmembrane region" description="Helical" evidence="7">
    <location>
        <begin position="334"/>
        <end position="352"/>
    </location>
</feature>
<feature type="transmembrane region" description="Helical" evidence="7">
    <location>
        <begin position="157"/>
        <end position="177"/>
    </location>
</feature>